<dbReference type="eggNOG" id="ENOG502SBK0">
    <property type="taxonomic scope" value="Eukaryota"/>
</dbReference>
<dbReference type="Proteomes" id="UP000030671">
    <property type="component" value="Unassembled WGS sequence"/>
</dbReference>
<dbReference type="AlphaFoldDB" id="W4KLK7"/>
<dbReference type="STRING" id="747525.W4KLK7"/>
<evidence type="ECO:0000313" key="2">
    <source>
        <dbReference type="EMBL" id="ETW86240.1"/>
    </source>
</evidence>
<dbReference type="PANTHER" id="PTHR28058:SF1">
    <property type="entry name" value="SMALL RIBOSOMAL SUBUNIT PROTEIN BS1M"/>
    <property type="match status" value="1"/>
</dbReference>
<dbReference type="HOGENOM" id="CLU_036734_0_0_1"/>
<evidence type="ECO:0000313" key="3">
    <source>
        <dbReference type="Proteomes" id="UP000030671"/>
    </source>
</evidence>
<dbReference type="InParanoid" id="W4KLK7"/>
<dbReference type="PANTHER" id="PTHR28058">
    <property type="entry name" value="37S RIBOSOMAL PROTEIN MRP51, MITOCHONDRIAL"/>
    <property type="match status" value="1"/>
</dbReference>
<dbReference type="GeneID" id="20672031"/>
<dbReference type="EMBL" id="KI925455">
    <property type="protein sequence ID" value="ETW86240.1"/>
    <property type="molecule type" value="Genomic_DNA"/>
</dbReference>
<dbReference type="RefSeq" id="XP_009542996.1">
    <property type="nucleotide sequence ID" value="XM_009544701.1"/>
</dbReference>
<sequence length="421" mass="47287">MLRRSKFATYDPQVAQIYTAYGGYAHRGDWGLKRPLSVRKRDKYITIQTIDSPEQQTEWRTGESESRWIRRWSEVGTEVQMRGIWDRQTVNHDWVIDSDFTLGTEDGAVLKAQKAQMQKTKDAELLAEGDRVAEAGEEQMVENTEPAEQTPLSAYNAVVPNIMAMSPKEFESYVEKLRAQRPQFKQFLKNQVQQTQAARAKDNRAMAIIVQEPFEEAQRASALLVRKAFLQHSVQEQYRDPSSRMIEQRPHRNAGLSYALASPLTNFFLVKPQPGRQITVQEKPMISFGGMVSTLAGSSDVQDNLSLRMASAKLLSTPRVVGEQPSGLEGVGLETTVRDMSEMALIRRSPHKPGSRKYVGQARTHLQSKTRRLSMTSPRSREKASSVPLRQANSASTKVASTTALLDTLNRIVKVGAVGHD</sequence>
<dbReference type="Pfam" id="PF11709">
    <property type="entry name" value="Mit_ribos_Mrp51"/>
    <property type="match status" value="1"/>
</dbReference>
<reference evidence="2 3" key="1">
    <citation type="journal article" date="2012" name="New Phytol.">
        <title>Insight into trade-off between wood decay and parasitism from the genome of a fungal forest pathogen.</title>
        <authorList>
            <person name="Olson A."/>
            <person name="Aerts A."/>
            <person name="Asiegbu F."/>
            <person name="Belbahri L."/>
            <person name="Bouzid O."/>
            <person name="Broberg A."/>
            <person name="Canback B."/>
            <person name="Coutinho P.M."/>
            <person name="Cullen D."/>
            <person name="Dalman K."/>
            <person name="Deflorio G."/>
            <person name="van Diepen L.T."/>
            <person name="Dunand C."/>
            <person name="Duplessis S."/>
            <person name="Durling M."/>
            <person name="Gonthier P."/>
            <person name="Grimwood J."/>
            <person name="Fossdal C.G."/>
            <person name="Hansson D."/>
            <person name="Henrissat B."/>
            <person name="Hietala A."/>
            <person name="Himmelstrand K."/>
            <person name="Hoffmeister D."/>
            <person name="Hogberg N."/>
            <person name="James T.Y."/>
            <person name="Karlsson M."/>
            <person name="Kohler A."/>
            <person name="Kues U."/>
            <person name="Lee Y.H."/>
            <person name="Lin Y.C."/>
            <person name="Lind M."/>
            <person name="Lindquist E."/>
            <person name="Lombard V."/>
            <person name="Lucas S."/>
            <person name="Lunden K."/>
            <person name="Morin E."/>
            <person name="Murat C."/>
            <person name="Park J."/>
            <person name="Raffaello T."/>
            <person name="Rouze P."/>
            <person name="Salamov A."/>
            <person name="Schmutz J."/>
            <person name="Solheim H."/>
            <person name="Stahlberg J."/>
            <person name="Velez H."/>
            <person name="de Vries R.P."/>
            <person name="Wiebenga A."/>
            <person name="Woodward S."/>
            <person name="Yakovlev I."/>
            <person name="Garbelotto M."/>
            <person name="Martin F."/>
            <person name="Grigoriev I.V."/>
            <person name="Stenlid J."/>
        </authorList>
    </citation>
    <scope>NUCLEOTIDE SEQUENCE [LARGE SCALE GENOMIC DNA]</scope>
    <source>
        <strain evidence="2 3">TC 32-1</strain>
    </source>
</reference>
<keyword evidence="3" id="KW-1185">Reference proteome</keyword>
<proteinExistence type="predicted"/>
<feature type="region of interest" description="Disordered" evidence="1">
    <location>
        <begin position="349"/>
        <end position="399"/>
    </location>
</feature>
<dbReference type="InterPro" id="IPR016712">
    <property type="entry name" value="Rbsml_bS1m-like"/>
</dbReference>
<protein>
    <submittedName>
        <fullName evidence="2">Uncharacterized protein</fullName>
    </submittedName>
</protein>
<evidence type="ECO:0000256" key="1">
    <source>
        <dbReference type="SAM" id="MobiDB-lite"/>
    </source>
</evidence>
<dbReference type="OrthoDB" id="2735536at2759"/>
<dbReference type="KEGG" id="hir:HETIRDRAFT_380562"/>
<organism evidence="2 3">
    <name type="scientific">Heterobasidion irregulare (strain TC 32-1)</name>
    <dbReference type="NCBI Taxonomy" id="747525"/>
    <lineage>
        <taxon>Eukaryota</taxon>
        <taxon>Fungi</taxon>
        <taxon>Dikarya</taxon>
        <taxon>Basidiomycota</taxon>
        <taxon>Agaricomycotina</taxon>
        <taxon>Agaricomycetes</taxon>
        <taxon>Russulales</taxon>
        <taxon>Bondarzewiaceae</taxon>
        <taxon>Heterobasidion</taxon>
        <taxon>Heterobasidion annosum species complex</taxon>
    </lineage>
</organism>
<accession>W4KLK7</accession>
<name>W4KLK7_HETIT</name>
<gene>
    <name evidence="2" type="ORF">HETIRDRAFT_380562</name>
</gene>